<organism evidence="2">
    <name type="scientific">Medicago truncatula</name>
    <name type="common">Barrel medic</name>
    <name type="synonym">Medicago tribuloides</name>
    <dbReference type="NCBI Taxonomy" id="3880"/>
    <lineage>
        <taxon>Eukaryota</taxon>
        <taxon>Viridiplantae</taxon>
        <taxon>Streptophyta</taxon>
        <taxon>Embryophyta</taxon>
        <taxon>Tracheophyta</taxon>
        <taxon>Spermatophyta</taxon>
        <taxon>Magnoliopsida</taxon>
        <taxon>eudicotyledons</taxon>
        <taxon>Gunneridae</taxon>
        <taxon>Pentapetalae</taxon>
        <taxon>rosids</taxon>
        <taxon>fabids</taxon>
        <taxon>Fabales</taxon>
        <taxon>Fabaceae</taxon>
        <taxon>Papilionoideae</taxon>
        <taxon>50 kb inversion clade</taxon>
        <taxon>NPAAA clade</taxon>
        <taxon>Hologalegina</taxon>
        <taxon>IRL clade</taxon>
        <taxon>Trifolieae</taxon>
        <taxon>Medicago</taxon>
    </lineage>
</organism>
<evidence type="ECO:0000259" key="1">
    <source>
        <dbReference type="Pfam" id="PF13456"/>
    </source>
</evidence>
<proteinExistence type="predicted"/>
<dbReference type="Pfam" id="PF13456">
    <property type="entry name" value="RVT_3"/>
    <property type="match status" value="1"/>
</dbReference>
<accession>Q2HTF0</accession>
<feature type="domain" description="RNase H type-1" evidence="1">
    <location>
        <begin position="15"/>
        <end position="62"/>
    </location>
</feature>
<gene>
    <name evidence="2" type="ORF">MtrDRAFT_AC150442g13v2</name>
</gene>
<reference evidence="2" key="2">
    <citation type="submission" date="2007-03" db="EMBL/GenBank/DDBJ databases">
        <authorList>
            <consortium name="The International Medicago Genome Annotation Group"/>
        </authorList>
    </citation>
    <scope>NUCLEOTIDE SEQUENCE</scope>
</reference>
<dbReference type="EMBL" id="AC150442">
    <property type="protein sequence ID" value="ABD32681.1"/>
    <property type="molecule type" value="Genomic_DNA"/>
</dbReference>
<name>Q2HTF0_MEDTR</name>
<dbReference type="InterPro" id="IPR002156">
    <property type="entry name" value="RNaseH_domain"/>
</dbReference>
<dbReference type="AlphaFoldDB" id="Q2HTF0"/>
<keyword evidence="2" id="KW-0808">Transferase</keyword>
<protein>
    <submittedName>
        <fullName evidence="2">Polynucleotidyl transferase, Ribonuclease H fold</fullName>
    </submittedName>
</protein>
<reference evidence="2" key="1">
    <citation type="submission" date="2004-11" db="EMBL/GenBank/DDBJ databases">
        <authorList>
            <person name="Town C.D."/>
        </authorList>
    </citation>
    <scope>NUCLEOTIDE SEQUENCE</scope>
</reference>
<dbReference type="GO" id="GO:0004523">
    <property type="term" value="F:RNA-DNA hybrid ribonuclease activity"/>
    <property type="evidence" value="ECO:0007669"/>
    <property type="project" value="InterPro"/>
</dbReference>
<evidence type="ECO:0000313" key="2">
    <source>
        <dbReference type="EMBL" id="ABD32681.1"/>
    </source>
</evidence>
<dbReference type="GO" id="GO:0016740">
    <property type="term" value="F:transferase activity"/>
    <property type="evidence" value="ECO:0007669"/>
    <property type="project" value="UniProtKB-KW"/>
</dbReference>
<dbReference type="GO" id="GO:0003676">
    <property type="term" value="F:nucleic acid binding"/>
    <property type="evidence" value="ECO:0007669"/>
    <property type="project" value="InterPro"/>
</dbReference>
<sequence>MFGMSNFSHYSLLLVEAEAWGLFEAIKFALANDMTFVIFEYDCKVIVDIVNSSQMPQNEIGDILSNGLFGRREEDEREIWTREVGEKCFISLVWSRREIETID</sequence>